<feature type="region of interest" description="Disordered" evidence="1">
    <location>
        <begin position="1"/>
        <end position="29"/>
    </location>
</feature>
<evidence type="ECO:0000256" key="1">
    <source>
        <dbReference type="SAM" id="MobiDB-lite"/>
    </source>
</evidence>
<dbReference type="EMBL" id="WIQW01000011">
    <property type="protein sequence ID" value="KAF3107111.1"/>
    <property type="molecule type" value="Genomic_DNA"/>
</dbReference>
<comment type="caution">
    <text evidence="2">The sequence shown here is derived from an EMBL/GenBank/DDBJ whole genome shotgun (WGS) entry which is preliminary data.</text>
</comment>
<evidence type="ECO:0000313" key="3">
    <source>
        <dbReference type="Proteomes" id="UP000475325"/>
    </source>
</evidence>
<feature type="compositionally biased region" description="Basic and acidic residues" evidence="1">
    <location>
        <begin position="1"/>
        <end position="23"/>
    </location>
</feature>
<organism evidence="2 3">
    <name type="scientific">Orbilia oligospora</name>
    <name type="common">Nematode-trapping fungus</name>
    <name type="synonym">Arthrobotrys oligospora</name>
    <dbReference type="NCBI Taxonomy" id="2813651"/>
    <lineage>
        <taxon>Eukaryota</taxon>
        <taxon>Fungi</taxon>
        <taxon>Dikarya</taxon>
        <taxon>Ascomycota</taxon>
        <taxon>Pezizomycotina</taxon>
        <taxon>Orbiliomycetes</taxon>
        <taxon>Orbiliales</taxon>
        <taxon>Orbiliaceae</taxon>
        <taxon>Orbilia</taxon>
    </lineage>
</organism>
<gene>
    <name evidence="2" type="ORF">TWF102_000945</name>
</gene>
<feature type="compositionally biased region" description="Basic residues" evidence="1">
    <location>
        <begin position="107"/>
        <end position="117"/>
    </location>
</feature>
<dbReference type="Proteomes" id="UP000475325">
    <property type="component" value="Unassembled WGS sequence"/>
</dbReference>
<protein>
    <submittedName>
        <fullName evidence="2">Uncharacterized protein</fullName>
    </submittedName>
</protein>
<feature type="region of interest" description="Disordered" evidence="1">
    <location>
        <begin position="92"/>
        <end position="117"/>
    </location>
</feature>
<name>A0A7C8NG11_ORBOL</name>
<accession>A0A7C8NG11</accession>
<sequence length="117" mass="13058">MDRGYEGEKDKTIKWEGEKEKPCNEAGEPVAGMAQASPLDWSLGTPLDANFSNRLSRLLGAGTADGWFYWMEFTMHKVLQQGGLRKGRWGPVHWENAHGGGTSSKASPRRHLSHVDY</sequence>
<dbReference type="AlphaFoldDB" id="A0A7C8NG11"/>
<proteinExistence type="predicted"/>
<reference evidence="2 3" key="1">
    <citation type="submission" date="2019-06" db="EMBL/GenBank/DDBJ databases">
        <authorList>
            <person name="Palmer J.M."/>
        </authorList>
    </citation>
    <scope>NUCLEOTIDE SEQUENCE [LARGE SCALE GENOMIC DNA]</scope>
    <source>
        <strain evidence="2 3">TWF102</strain>
    </source>
</reference>
<evidence type="ECO:0000313" key="2">
    <source>
        <dbReference type="EMBL" id="KAF3107111.1"/>
    </source>
</evidence>